<sequence length="456" mass="51503">MRLTLDRIRRFTCPPDKAQAFLRDLIAPGLGIRATAGSKSYIFQSKLKDGRTVRITIGDWHTLDIDQAREAARQLQVVVDQGKDPRQEKRKQTAEAVAQLERDRLTQAPALEAWAHYIHARRHHWGEAHIACHEDAAKPGGEPRPRGRKGLTQPGILRTLLEQPLSQLRAPTIETWLKAEAAVRPTRARLAYSILRAFLNWCAETDEYRDQVDPTACTTKAVQQELPKKKARKDALLREQLAAWFQEVQRLHSPVVSAYLQGVLLTGARPGELCILKWDDVDFQWNSLTLRDKVEGDRTIPLTPYFAALLRNLKARNETPPRQPTRLKKGHQEEAAAAAPWKPSPWVFSSSQSATGWLQDPSNQHKQACRRAGIEHLTLHGLRRSFGSLAEWTETPAGVVAQIMGHKPSATAEKHYRVRPLDLLRMWHSKIEAWMLEQARLEQSAGSQAPAPRAVA</sequence>
<reference evidence="6" key="1">
    <citation type="journal article" date="2019" name="Int. J. Syst. Evol. Microbiol.">
        <title>The Global Catalogue of Microorganisms (GCM) 10K type strain sequencing project: providing services to taxonomists for standard genome sequencing and annotation.</title>
        <authorList>
            <consortium name="The Broad Institute Genomics Platform"/>
            <consortium name="The Broad Institute Genome Sequencing Center for Infectious Disease"/>
            <person name="Wu L."/>
            <person name="Ma J."/>
        </authorList>
    </citation>
    <scope>NUCLEOTIDE SEQUENCE [LARGE SCALE GENOMIC DNA]</scope>
    <source>
        <strain evidence="6">NBRC 102407</strain>
    </source>
</reference>
<keyword evidence="6" id="KW-1185">Reference proteome</keyword>
<protein>
    <submittedName>
        <fullName evidence="5">Prophage integrase IntF</fullName>
    </submittedName>
</protein>
<evidence type="ECO:0000256" key="1">
    <source>
        <dbReference type="ARBA" id="ARBA00008857"/>
    </source>
</evidence>
<dbReference type="Gene3D" id="1.10.443.10">
    <property type="entry name" value="Intergrase catalytic core"/>
    <property type="match status" value="1"/>
</dbReference>
<organism evidence="5 6">
    <name type="scientific">Zoogloea oryzae</name>
    <dbReference type="NCBI Taxonomy" id="310767"/>
    <lineage>
        <taxon>Bacteria</taxon>
        <taxon>Pseudomonadati</taxon>
        <taxon>Pseudomonadota</taxon>
        <taxon>Betaproteobacteria</taxon>
        <taxon>Rhodocyclales</taxon>
        <taxon>Zoogloeaceae</taxon>
        <taxon>Zoogloea</taxon>
    </lineage>
</organism>
<dbReference type="Gene3D" id="3.30.160.390">
    <property type="entry name" value="Integrase, DNA-binding domain"/>
    <property type="match status" value="1"/>
</dbReference>
<dbReference type="SUPFAM" id="SSF56349">
    <property type="entry name" value="DNA breaking-rejoining enzymes"/>
    <property type="match status" value="1"/>
</dbReference>
<dbReference type="InterPro" id="IPR038488">
    <property type="entry name" value="Integrase_DNA-bd_sf"/>
</dbReference>
<name>A0ABQ6FCX3_9RHOO</name>
<dbReference type="InterPro" id="IPR011010">
    <property type="entry name" value="DNA_brk_join_enz"/>
</dbReference>
<gene>
    <name evidence="5" type="primary">intF_2</name>
    <name evidence="5" type="ORF">GCM10007933_22110</name>
</gene>
<keyword evidence="2" id="KW-0229">DNA integration</keyword>
<proteinExistence type="inferred from homology"/>
<dbReference type="Pfam" id="PF13356">
    <property type="entry name" value="Arm-DNA-bind_3"/>
    <property type="match status" value="1"/>
</dbReference>
<comment type="similarity">
    <text evidence="1">Belongs to the 'phage' integrase family.</text>
</comment>
<evidence type="ECO:0000313" key="6">
    <source>
        <dbReference type="Proteomes" id="UP001157167"/>
    </source>
</evidence>
<accession>A0ABQ6FCX3</accession>
<dbReference type="PROSITE" id="PS51898">
    <property type="entry name" value="TYR_RECOMBINASE"/>
    <property type="match status" value="1"/>
</dbReference>
<comment type="caution">
    <text evidence="5">The sequence shown here is derived from an EMBL/GenBank/DDBJ whole genome shotgun (WGS) entry which is preliminary data.</text>
</comment>
<dbReference type="InterPro" id="IPR013762">
    <property type="entry name" value="Integrase-like_cat_sf"/>
</dbReference>
<dbReference type="InterPro" id="IPR025166">
    <property type="entry name" value="Integrase_DNA_bind_dom"/>
</dbReference>
<dbReference type="Pfam" id="PF00589">
    <property type="entry name" value="Phage_integrase"/>
    <property type="match status" value="1"/>
</dbReference>
<dbReference type="EMBL" id="BSPX01000030">
    <property type="protein sequence ID" value="GLT22751.1"/>
    <property type="molecule type" value="Genomic_DNA"/>
</dbReference>
<evidence type="ECO:0000313" key="5">
    <source>
        <dbReference type="EMBL" id="GLT22751.1"/>
    </source>
</evidence>
<feature type="domain" description="Tyr recombinase" evidence="4">
    <location>
        <begin position="231"/>
        <end position="429"/>
    </location>
</feature>
<dbReference type="InterPro" id="IPR002104">
    <property type="entry name" value="Integrase_catalytic"/>
</dbReference>
<dbReference type="Proteomes" id="UP001157167">
    <property type="component" value="Unassembled WGS sequence"/>
</dbReference>
<dbReference type="PANTHER" id="PTHR30629:SF6">
    <property type="entry name" value="PROPHAGE INTEGRASE INTA-RELATED"/>
    <property type="match status" value="1"/>
</dbReference>
<dbReference type="InterPro" id="IPR050808">
    <property type="entry name" value="Phage_Integrase"/>
</dbReference>
<dbReference type="PANTHER" id="PTHR30629">
    <property type="entry name" value="PROPHAGE INTEGRASE"/>
    <property type="match status" value="1"/>
</dbReference>
<evidence type="ECO:0000259" key="4">
    <source>
        <dbReference type="PROSITE" id="PS51898"/>
    </source>
</evidence>
<keyword evidence="3" id="KW-0233">DNA recombination</keyword>
<evidence type="ECO:0000256" key="3">
    <source>
        <dbReference type="ARBA" id="ARBA00023172"/>
    </source>
</evidence>
<evidence type="ECO:0000256" key="2">
    <source>
        <dbReference type="ARBA" id="ARBA00022908"/>
    </source>
</evidence>